<sequence>MKKKPANPISDYNYIPNPTKRKRLAEPVTPESRSTQSVVTANNGSVPLKSVFGRLLKDLKSGLTAFSNKENDSQNHRQSASVLQDISNVYHRFSTPLITPQTVSNSAINDSTGKLYVHPNSRNSNQTKSSINNPSSNCHIRNLEEEFRNVSDRTTAVEVITHKIIFYYMQGKLSRHHNSFTISNQPRSNIDSLSSHFHYRNLQADLKNASVTPTDKGKSPMYTQTAITDDSTDDESMEHLQPQYFTDNETDSEQNYNLSASEDDCPEETSVNIQDDSSMDLLNDNTENVDPNICFNDENDLILSPEETLTECGDIEHIVPSFPQPKKRGRPFGKKQTNNAADKGNHIIQFILKIIIQLFFISL</sequence>
<evidence type="ECO:0000256" key="1">
    <source>
        <dbReference type="SAM" id="MobiDB-lite"/>
    </source>
</evidence>
<feature type="region of interest" description="Disordered" evidence="1">
    <location>
        <begin position="1"/>
        <end position="39"/>
    </location>
</feature>
<reference key="2">
    <citation type="journal article" date="2000" name="Nature">
        <title>Sequence and analysis of chromosome 3 of the plant Arabidopsis thaliana.</title>
        <authorList>
            <consortium name="European Union Chromosome 3 Arabidopsis Sequencing Consortium"/>
            <consortium name="Institute for Genomic Research"/>
            <consortium name="Kazusa DNA Research Institute"/>
            <person name="Salanoubat M."/>
            <person name="Lemcke K."/>
            <person name="Rieger M."/>
            <person name="Ansorge W."/>
            <person name="Unseld M."/>
            <person name="Fartmann B."/>
            <person name="Valle G."/>
            <person name="Blocker H."/>
            <person name="Perez-Alonso M."/>
            <person name="Obermaier B."/>
            <person name="Delseny M."/>
            <person name="Boutry M."/>
            <person name="Grivell L.A."/>
            <person name="Mache R."/>
            <person name="Puigdomenech P."/>
            <person name="De Simone V."/>
            <person name="Choisne N."/>
            <person name="Artiguenave F."/>
            <person name="Robert C."/>
            <person name="Brottier P."/>
            <person name="Wincker P."/>
            <person name="Cattolico L."/>
            <person name="Weissenbach J."/>
            <person name="Saurin W."/>
            <person name="Quetier F."/>
            <person name="Schafer M."/>
            <person name="Muller-Auer S."/>
            <person name="Gabel C."/>
            <person name="Fuchs M."/>
            <person name="Benes V."/>
            <person name="Wurmbach E."/>
            <person name="Drzonek H."/>
            <person name="Erfle H."/>
            <person name="Jordan N."/>
            <person name="Bangert S."/>
            <person name="Wiedelmann R."/>
            <person name="Kranz H."/>
            <person name="Voss H."/>
            <person name="Holland R."/>
            <person name="Brandt P."/>
            <person name="Nyakatura G."/>
            <person name="Vezzi A."/>
            <person name="D'Angelo M."/>
            <person name="Pallavicini A."/>
            <person name="Toppo S."/>
            <person name="Simionati B."/>
            <person name="Conrad A."/>
            <person name="Hornischer K."/>
            <person name="Kauer G."/>
            <person name="Lohnert T.H."/>
            <person name="Nordsiek G."/>
            <person name="Reichelt J."/>
            <person name="Scharfe M."/>
            <person name="Schon O."/>
            <person name="Bargues M."/>
            <person name="Terol J."/>
            <person name="Climent J."/>
            <person name="Navarro P."/>
            <person name="Collado C."/>
            <person name="Perez-Perez A."/>
            <person name="Ottenwalder B."/>
            <person name="Duchemin D."/>
            <person name="Cooke R."/>
            <person name="Laudie M."/>
            <person name="Berger-Llauro C."/>
            <person name="Purnelle B."/>
            <person name="Masuy D."/>
            <person name="de Haan M."/>
            <person name="Maarse A.C."/>
            <person name="Alcaraz J.P."/>
            <person name="Cottet A."/>
            <person name="Casacuberta E."/>
            <person name="Monfort A."/>
            <person name="Argiriou A."/>
            <person name="flores M."/>
            <person name="Liguori R."/>
            <person name="Vitale D."/>
            <person name="Mannhaupt G."/>
            <person name="Haase D."/>
            <person name="Schoof H."/>
            <person name="Rudd S."/>
            <person name="Zaccaria P."/>
            <person name="Mewes H.W."/>
            <person name="Mayer K.F."/>
            <person name="Kaul S."/>
            <person name="Town C.D."/>
            <person name="Koo H.L."/>
            <person name="Tallon L.J."/>
            <person name="Jenkins J."/>
            <person name="Rooney T."/>
            <person name="Rizzo M."/>
            <person name="Walts A."/>
            <person name="Utterback T."/>
            <person name="Fujii C.Y."/>
            <person name="Shea T.P."/>
            <person name="Creasy T.H."/>
            <person name="Haas B."/>
            <person name="Maiti R."/>
            <person name="Wu D."/>
            <person name="Peterson J."/>
            <person name="Van Aken S."/>
            <person name="Pai G."/>
            <person name="Militscher J."/>
            <person name="Sellers P."/>
            <person name="Gill J.E."/>
            <person name="Feldblyum T.V."/>
            <person name="Preuss D."/>
            <person name="Lin X."/>
            <person name="Nierman W.C."/>
            <person name="Salzberg S.L."/>
            <person name="White O."/>
            <person name="Venter J.C."/>
            <person name="Fraser C.M."/>
            <person name="Kaneko T."/>
            <person name="Nakamura Y."/>
            <person name="Sato S."/>
            <person name="Kato T."/>
            <person name="Asamizu E."/>
            <person name="Sasamoto S."/>
            <person name="Kimura T."/>
            <person name="Idesawa K."/>
            <person name="Kawashima K."/>
            <person name="Kishida Y."/>
            <person name="Kiyokawa C."/>
            <person name="Kohara M."/>
            <person name="Matsumoto M."/>
            <person name="Matsuno A."/>
            <person name="Muraki A."/>
            <person name="Nakayama S."/>
            <person name="Nakazaki N."/>
            <person name="Shinpo S."/>
            <person name="Takeuchi C."/>
            <person name="Wada T."/>
            <person name="Watanabe A."/>
            <person name="Yamada M."/>
            <person name="Yasuda M."/>
            <person name="Tabata S."/>
        </authorList>
    </citation>
    <scope>NUCLEOTIDE SEQUENCE [LARGE SCALE GENOMIC DNA]</scope>
    <source>
        <strain>cv. Columbia</strain>
    </source>
</reference>
<protein>
    <submittedName>
        <fullName evidence="2">Uncharacterized protein</fullName>
    </submittedName>
</protein>
<proteinExistence type="predicted"/>
<dbReference type="EMBL" id="AB024034">
    <property type="protein sequence ID" value="BAB02794.1"/>
    <property type="molecule type" value="Genomic_DNA"/>
</dbReference>
<dbReference type="AlphaFoldDB" id="Q9LTU3"/>
<reference evidence="2" key="1">
    <citation type="journal article" date="2000" name="DNA Res.">
        <title>Structural analysis of Arabidopsis thaliana chromosome 3. I. Sequence features of the regions of 4,504,864 bp covered by sixty P1 and TAC clones.</title>
        <authorList>
            <person name="Sato S."/>
            <person name="Nakamura Y."/>
            <person name="Kaneko T."/>
            <person name="Katoh T."/>
            <person name="Asamizu E."/>
            <person name="Tabata S."/>
        </authorList>
    </citation>
    <scope>NUCLEOTIDE SEQUENCE [LARGE SCALE GENOMIC DNA]</scope>
</reference>
<accession>Q9LTU3</accession>
<feature type="compositionally biased region" description="Polar residues" evidence="1">
    <location>
        <begin position="243"/>
        <end position="260"/>
    </location>
</feature>
<feature type="region of interest" description="Disordered" evidence="1">
    <location>
        <begin position="210"/>
        <end position="270"/>
    </location>
</feature>
<organism evidence="2">
    <name type="scientific">Arabidopsis thaliana</name>
    <name type="common">Mouse-ear cress</name>
    <dbReference type="NCBI Taxonomy" id="3702"/>
    <lineage>
        <taxon>Eukaryota</taxon>
        <taxon>Viridiplantae</taxon>
        <taxon>Streptophyta</taxon>
        <taxon>Embryophyta</taxon>
        <taxon>Tracheophyta</taxon>
        <taxon>Spermatophyta</taxon>
        <taxon>Magnoliopsida</taxon>
        <taxon>eudicotyledons</taxon>
        <taxon>Gunneridae</taxon>
        <taxon>Pentapetalae</taxon>
        <taxon>rosids</taxon>
        <taxon>malvids</taxon>
        <taxon>Brassicales</taxon>
        <taxon>Brassicaceae</taxon>
        <taxon>Camelineae</taxon>
        <taxon>Arabidopsis</taxon>
    </lineage>
</organism>
<feature type="compositionally biased region" description="Polar residues" evidence="1">
    <location>
        <begin position="120"/>
        <end position="137"/>
    </location>
</feature>
<evidence type="ECO:0000313" key="2">
    <source>
        <dbReference type="EMBL" id="BAB02794.1"/>
    </source>
</evidence>
<name>Q9LTU3_ARATH</name>
<feature type="region of interest" description="Disordered" evidence="1">
    <location>
        <begin position="114"/>
        <end position="137"/>
    </location>
</feature>